<reference evidence="3" key="1">
    <citation type="submission" date="2018-09" db="EMBL/GenBank/DDBJ databases">
        <authorList>
            <person name="Livingstone P.G."/>
            <person name="Whitworth D.E."/>
        </authorList>
    </citation>
    <scope>NUCLEOTIDE SEQUENCE [LARGE SCALE GENOMIC DNA]</scope>
    <source>
        <strain evidence="3">AB047A</strain>
    </source>
</reference>
<evidence type="ECO:0000256" key="1">
    <source>
        <dbReference type="SAM" id="MobiDB-lite"/>
    </source>
</evidence>
<dbReference type="AlphaFoldDB" id="A0A3A8PR65"/>
<feature type="region of interest" description="Disordered" evidence="1">
    <location>
        <begin position="20"/>
        <end position="88"/>
    </location>
</feature>
<evidence type="ECO:0000313" key="3">
    <source>
        <dbReference type="Proteomes" id="UP000282656"/>
    </source>
</evidence>
<keyword evidence="3" id="KW-1185">Reference proteome</keyword>
<comment type="caution">
    <text evidence="2">The sequence shown here is derived from an EMBL/GenBank/DDBJ whole genome shotgun (WGS) entry which is preliminary data.</text>
</comment>
<sequence length="138" mass="14483">MVCAAVLAWLVGLGGLPQGALPGSRAAVPGARRDEAARTPASPKPEWDEAGLLHGSHVGAPRPASRDQVDPGGVSHRPPPTPFTPRPDTLRALLARHDARMLARVQGLRARALPYRLTPLADRPRTANCPAQGPPARG</sequence>
<accession>A0A3A8PR65</accession>
<gene>
    <name evidence="2" type="ORF">D7X96_36750</name>
</gene>
<organism evidence="2 3">
    <name type="scientific">Corallococcus interemptor</name>
    <dbReference type="NCBI Taxonomy" id="2316720"/>
    <lineage>
        <taxon>Bacteria</taxon>
        <taxon>Pseudomonadati</taxon>
        <taxon>Myxococcota</taxon>
        <taxon>Myxococcia</taxon>
        <taxon>Myxococcales</taxon>
        <taxon>Cystobacterineae</taxon>
        <taxon>Myxococcaceae</taxon>
        <taxon>Corallococcus</taxon>
    </lineage>
</organism>
<dbReference type="EMBL" id="RAWM01000190">
    <property type="protein sequence ID" value="RKH58518.1"/>
    <property type="molecule type" value="Genomic_DNA"/>
</dbReference>
<protein>
    <submittedName>
        <fullName evidence="2">Uncharacterized protein</fullName>
    </submittedName>
</protein>
<proteinExistence type="predicted"/>
<name>A0A3A8PR65_9BACT</name>
<dbReference type="Proteomes" id="UP000282656">
    <property type="component" value="Unassembled WGS sequence"/>
</dbReference>
<evidence type="ECO:0000313" key="2">
    <source>
        <dbReference type="EMBL" id="RKH58518.1"/>
    </source>
</evidence>